<dbReference type="InterPro" id="IPR001461">
    <property type="entry name" value="Aspartic_peptidase_A1"/>
</dbReference>
<dbReference type="FunFam" id="2.40.70.10:FF:000115">
    <property type="entry name" value="Lysosomal aspartic protease"/>
    <property type="match status" value="1"/>
</dbReference>
<name>A0A1Q3ENH5_LENED</name>
<sequence>MASKTPPSFAASLSLVLLILSAVSAAPLAREEAAGAISLPARVAPTNPDGTFNLEAAKRLNRRVVEKHRQNLMNLKENSGGELPQGMEIPDPASAPQDPVHVRRTEEQGGDTVNLPPHDPPTTSNGVFDSSKARELNHNALAKYTQINPNSQNSDETPQGTESSVKTGGTAGDQSSVKIRRGDKSDKKDEEGLTDEEGDVEWAGNIEIGTPKQKFLIDFDTGSSDLWVVDKSCTEGPCSNKKQKYDAGKSKTSKQESGTFSILYGDNSTVSGPIHSDTVTVKGVTAKDQKFSSVTTLSKSFADDPTAGILGLAWPKISNLKATPWFLNAAEQGAVKTKEFGFHLSSGKGSELYLGGTNPELYEGSLEYHKVDPSDGFWKVLDASIYVGGKEAGKDFSTIIDSGTTLMYGPPDAVKELFSKVDGAKLYDETEGFYSFPCDKVPEVSFSWGKKGKKFVIPSENFNLGTTEKGSSSCVASLAASNLGLGNAWLIGDSYMKGVYSGFRFGKEKIEEDAAVGFAELKKKK</sequence>
<evidence type="ECO:0000256" key="4">
    <source>
        <dbReference type="ARBA" id="ARBA00022801"/>
    </source>
</evidence>
<feature type="active site" evidence="5">
    <location>
        <position position="220"/>
    </location>
</feature>
<reference evidence="9 10" key="2">
    <citation type="submission" date="2017-02" db="EMBL/GenBank/DDBJ databases">
        <title>A genome survey and senescence transcriptome analysis in Lentinula edodes.</title>
        <authorList>
            <person name="Sakamoto Y."/>
            <person name="Nakade K."/>
            <person name="Sato S."/>
            <person name="Yoshida Y."/>
            <person name="Miyazaki K."/>
            <person name="Natsume S."/>
            <person name="Konno N."/>
        </authorList>
    </citation>
    <scope>NUCLEOTIDE SEQUENCE [LARGE SCALE GENOMIC DNA]</scope>
    <source>
        <strain evidence="9 10">NBRC 111202</strain>
    </source>
</reference>
<organism evidence="9 10">
    <name type="scientific">Lentinula edodes</name>
    <name type="common">Shiitake mushroom</name>
    <name type="synonym">Lentinus edodes</name>
    <dbReference type="NCBI Taxonomy" id="5353"/>
    <lineage>
        <taxon>Eukaryota</taxon>
        <taxon>Fungi</taxon>
        <taxon>Dikarya</taxon>
        <taxon>Basidiomycota</taxon>
        <taxon>Agaricomycotina</taxon>
        <taxon>Agaricomycetes</taxon>
        <taxon>Agaricomycetidae</taxon>
        <taxon>Agaricales</taxon>
        <taxon>Marasmiineae</taxon>
        <taxon>Omphalotaceae</taxon>
        <taxon>Lentinula</taxon>
    </lineage>
</organism>
<dbReference type="PROSITE" id="PS51767">
    <property type="entry name" value="PEPTIDASE_A1"/>
    <property type="match status" value="1"/>
</dbReference>
<keyword evidence="7" id="KW-0732">Signal</keyword>
<accession>A0A1Q3ENH5</accession>
<feature type="chain" id="PRO_5012185236" evidence="7">
    <location>
        <begin position="26"/>
        <end position="525"/>
    </location>
</feature>
<dbReference type="GO" id="GO:0006508">
    <property type="term" value="P:proteolysis"/>
    <property type="evidence" value="ECO:0007669"/>
    <property type="project" value="UniProtKB-KW"/>
</dbReference>
<dbReference type="Gene3D" id="2.40.70.10">
    <property type="entry name" value="Acid Proteases"/>
    <property type="match status" value="2"/>
</dbReference>
<evidence type="ECO:0000256" key="6">
    <source>
        <dbReference type="SAM" id="MobiDB-lite"/>
    </source>
</evidence>
<evidence type="ECO:0000256" key="3">
    <source>
        <dbReference type="ARBA" id="ARBA00022750"/>
    </source>
</evidence>
<evidence type="ECO:0000256" key="1">
    <source>
        <dbReference type="ARBA" id="ARBA00007447"/>
    </source>
</evidence>
<dbReference type="AlphaFoldDB" id="A0A1Q3ENH5"/>
<dbReference type="InterPro" id="IPR033121">
    <property type="entry name" value="PEPTIDASE_A1"/>
</dbReference>
<proteinExistence type="inferred from homology"/>
<feature type="signal peptide" evidence="7">
    <location>
        <begin position="1"/>
        <end position="25"/>
    </location>
</feature>
<keyword evidence="10" id="KW-1185">Reference proteome</keyword>
<dbReference type="STRING" id="5353.A0A1Q3ENH5"/>
<feature type="domain" description="Peptidase A1" evidence="8">
    <location>
        <begin position="202"/>
        <end position="519"/>
    </location>
</feature>
<feature type="region of interest" description="Disordered" evidence="6">
    <location>
        <begin position="144"/>
        <end position="200"/>
    </location>
</feature>
<evidence type="ECO:0000259" key="8">
    <source>
        <dbReference type="PROSITE" id="PS51767"/>
    </source>
</evidence>
<dbReference type="Pfam" id="PF00026">
    <property type="entry name" value="Asp"/>
    <property type="match status" value="1"/>
</dbReference>
<keyword evidence="3" id="KW-0064">Aspartyl protease</keyword>
<protein>
    <submittedName>
        <fullName evidence="9">Aspartic protease</fullName>
    </submittedName>
</protein>
<evidence type="ECO:0000256" key="5">
    <source>
        <dbReference type="PIRSR" id="PIRSR601461-1"/>
    </source>
</evidence>
<evidence type="ECO:0000313" key="10">
    <source>
        <dbReference type="Proteomes" id="UP000188533"/>
    </source>
</evidence>
<dbReference type="InterPro" id="IPR021109">
    <property type="entry name" value="Peptidase_aspartic_dom_sf"/>
</dbReference>
<dbReference type="PANTHER" id="PTHR47966">
    <property type="entry name" value="BETA-SITE APP-CLEAVING ENZYME, ISOFORM A-RELATED"/>
    <property type="match status" value="1"/>
</dbReference>
<dbReference type="InterPro" id="IPR034164">
    <property type="entry name" value="Pepsin-like_dom"/>
</dbReference>
<reference evidence="9 10" key="1">
    <citation type="submission" date="2016-08" db="EMBL/GenBank/DDBJ databases">
        <authorList>
            <consortium name="Lentinula edodes genome sequencing consortium"/>
            <person name="Sakamoto Y."/>
            <person name="Nakade K."/>
            <person name="Sato S."/>
            <person name="Yoshida Y."/>
            <person name="Miyazaki K."/>
            <person name="Natsume S."/>
            <person name="Konno N."/>
        </authorList>
    </citation>
    <scope>NUCLEOTIDE SEQUENCE [LARGE SCALE GENOMIC DNA]</scope>
    <source>
        <strain evidence="9 10">NBRC 111202</strain>
    </source>
</reference>
<comment type="caution">
    <text evidence="9">The sequence shown here is derived from an EMBL/GenBank/DDBJ whole genome shotgun (WGS) entry which is preliminary data.</text>
</comment>
<keyword evidence="2 9" id="KW-0645">Protease</keyword>
<evidence type="ECO:0000313" key="9">
    <source>
        <dbReference type="EMBL" id="GAW08742.1"/>
    </source>
</evidence>
<keyword evidence="4" id="KW-0378">Hydrolase</keyword>
<gene>
    <name evidence="9" type="ORF">LENED_010823</name>
</gene>
<feature type="compositionally biased region" description="Basic and acidic residues" evidence="6">
    <location>
        <begin position="180"/>
        <end position="191"/>
    </location>
</feature>
<dbReference type="PRINTS" id="PR00792">
    <property type="entry name" value="PEPSIN"/>
</dbReference>
<feature type="compositionally biased region" description="Polar residues" evidence="6">
    <location>
        <begin position="145"/>
        <end position="177"/>
    </location>
</feature>
<dbReference type="PANTHER" id="PTHR47966:SF51">
    <property type="entry name" value="BETA-SITE APP-CLEAVING ENZYME, ISOFORM A-RELATED"/>
    <property type="match status" value="1"/>
</dbReference>
<dbReference type="GO" id="GO:0004190">
    <property type="term" value="F:aspartic-type endopeptidase activity"/>
    <property type="evidence" value="ECO:0007669"/>
    <property type="project" value="UniProtKB-KW"/>
</dbReference>
<dbReference type="CDD" id="cd05471">
    <property type="entry name" value="pepsin_like"/>
    <property type="match status" value="1"/>
</dbReference>
<dbReference type="Proteomes" id="UP000188533">
    <property type="component" value="Unassembled WGS sequence"/>
</dbReference>
<feature type="active site" evidence="5">
    <location>
        <position position="401"/>
    </location>
</feature>
<evidence type="ECO:0000256" key="7">
    <source>
        <dbReference type="SAM" id="SignalP"/>
    </source>
</evidence>
<feature type="region of interest" description="Disordered" evidence="6">
    <location>
        <begin position="72"/>
        <end position="129"/>
    </location>
</feature>
<dbReference type="SUPFAM" id="SSF50630">
    <property type="entry name" value="Acid proteases"/>
    <property type="match status" value="1"/>
</dbReference>
<comment type="similarity">
    <text evidence="1">Belongs to the peptidase A1 family.</text>
</comment>
<dbReference type="EMBL" id="BDGU01000713">
    <property type="protein sequence ID" value="GAW08742.1"/>
    <property type="molecule type" value="Genomic_DNA"/>
</dbReference>
<evidence type="ECO:0000256" key="2">
    <source>
        <dbReference type="ARBA" id="ARBA00022670"/>
    </source>
</evidence>